<reference evidence="3" key="1">
    <citation type="journal article" date="2021" name="Proc. Natl. Acad. Sci. U.S.A.">
        <title>A Catalog of Tens of Thousands of Viruses from Human Metagenomes Reveals Hidden Associations with Chronic Diseases.</title>
        <authorList>
            <person name="Tisza M.J."/>
            <person name="Buck C.B."/>
        </authorList>
    </citation>
    <scope>NUCLEOTIDE SEQUENCE</scope>
    <source>
        <strain evidence="3">CtKNZ79</strain>
    </source>
</reference>
<name>A0A8S5U9L3_9CAUD</name>
<evidence type="ECO:0000256" key="1">
    <source>
        <dbReference type="SAM" id="Coils"/>
    </source>
</evidence>
<keyword evidence="2" id="KW-0472">Membrane</keyword>
<evidence type="ECO:0000313" key="3">
    <source>
        <dbReference type="EMBL" id="DAF91169.1"/>
    </source>
</evidence>
<keyword evidence="2" id="KW-1133">Transmembrane helix</keyword>
<evidence type="ECO:0000256" key="2">
    <source>
        <dbReference type="SAM" id="Phobius"/>
    </source>
</evidence>
<organism evidence="3">
    <name type="scientific">Siphoviridae sp. ctKNZ79</name>
    <dbReference type="NCBI Taxonomy" id="2825440"/>
    <lineage>
        <taxon>Viruses</taxon>
        <taxon>Duplodnaviria</taxon>
        <taxon>Heunggongvirae</taxon>
        <taxon>Uroviricota</taxon>
        <taxon>Caudoviricetes</taxon>
    </lineage>
</organism>
<sequence length="111" mass="12755">MRMTKEEREEAKAMVQEVLQENRDRIRAEKAEAALQAANEAWDRAWEKAMPKYQAKEVEQRPMGIVHYGKTRAEETERVKEAGAWRFLYGVCTGALGVLIIACTVILTRML</sequence>
<protein>
    <submittedName>
        <fullName evidence="3">Uncharacterized protein</fullName>
    </submittedName>
</protein>
<keyword evidence="1" id="KW-0175">Coiled coil</keyword>
<dbReference type="EMBL" id="BK016045">
    <property type="protein sequence ID" value="DAF91169.1"/>
    <property type="molecule type" value="Genomic_DNA"/>
</dbReference>
<keyword evidence="2" id="KW-0812">Transmembrane</keyword>
<proteinExistence type="predicted"/>
<feature type="coiled-coil region" evidence="1">
    <location>
        <begin position="1"/>
        <end position="36"/>
    </location>
</feature>
<feature type="transmembrane region" description="Helical" evidence="2">
    <location>
        <begin position="87"/>
        <end position="107"/>
    </location>
</feature>
<accession>A0A8S5U9L3</accession>